<evidence type="ECO:0000313" key="2">
    <source>
        <dbReference type="EMBL" id="QHI97442.1"/>
    </source>
</evidence>
<proteinExistence type="predicted"/>
<evidence type="ECO:0000256" key="1">
    <source>
        <dbReference type="ARBA" id="ARBA00022500"/>
    </source>
</evidence>
<dbReference type="EMBL" id="CP047650">
    <property type="protein sequence ID" value="QHI97442.1"/>
    <property type="molecule type" value="Genomic_DNA"/>
</dbReference>
<dbReference type="InterPro" id="IPR028976">
    <property type="entry name" value="CheC-like_sf"/>
</dbReference>
<sequence>MSSDTPNTLTSKVLVLEPSPAHREAIGAFCQLNQLQAHKVLAENILSVLASNIDLGAIFLPEKMGEDAHAGRTLGQRIHALRPELPLFLRTESQASADEMPAGERACFAALYTLETLHTLVPAVQQSIFTLAYPGALVRGIAEIARNAFASQFKGMRLEIDPPYIVRDRLIFGEVFSLIPIESDWCRGFMTLQTEEAALERLVRTDRTYLAAADADDFRGLNGLLGELTNLIWGAFKNRYEQQQALQAARSQVPIVINHLHRYISFGSTDPQLCLRCTLHAPDDAAFAPVVVYLRFVFSLNWSPDAFRENDLTAESLVACGDLELF</sequence>
<reference evidence="2 3" key="1">
    <citation type="submission" date="2020-01" db="EMBL/GenBank/DDBJ databases">
        <title>Genome sequencing of strain KACC 21265.</title>
        <authorList>
            <person name="Heo J."/>
            <person name="Kim S.-J."/>
            <person name="Kim J.-S."/>
            <person name="Hong S.-B."/>
            <person name="Kwon S.-W."/>
        </authorList>
    </citation>
    <scope>NUCLEOTIDE SEQUENCE [LARGE SCALE GENOMIC DNA]</scope>
    <source>
        <strain evidence="2 3">KACC 21265</strain>
    </source>
</reference>
<dbReference type="Gene3D" id="3.40.1550.10">
    <property type="entry name" value="CheC-like"/>
    <property type="match status" value="1"/>
</dbReference>
<dbReference type="KEGG" id="xyk:GT347_05250"/>
<evidence type="ECO:0000313" key="3">
    <source>
        <dbReference type="Proteomes" id="UP000464787"/>
    </source>
</evidence>
<dbReference type="GO" id="GO:0006935">
    <property type="term" value="P:chemotaxis"/>
    <property type="evidence" value="ECO:0007669"/>
    <property type="project" value="UniProtKB-KW"/>
</dbReference>
<gene>
    <name evidence="2" type="ORF">GT347_05250</name>
</gene>
<dbReference type="AlphaFoldDB" id="A0A857J322"/>
<keyword evidence="1" id="KW-0145">Chemotaxis</keyword>
<name>A0A857J322_9BURK</name>
<dbReference type="RefSeq" id="WP_160550960.1">
    <property type="nucleotide sequence ID" value="NZ_CP047650.1"/>
</dbReference>
<protein>
    <submittedName>
        <fullName evidence="2">Chemotaxis protein CheX</fullName>
    </submittedName>
</protein>
<dbReference type="Proteomes" id="UP000464787">
    <property type="component" value="Chromosome"/>
</dbReference>
<accession>A0A857J322</accession>
<organism evidence="2 3">
    <name type="scientific">Xylophilus rhododendri</name>
    <dbReference type="NCBI Taxonomy" id="2697032"/>
    <lineage>
        <taxon>Bacteria</taxon>
        <taxon>Pseudomonadati</taxon>
        <taxon>Pseudomonadota</taxon>
        <taxon>Betaproteobacteria</taxon>
        <taxon>Burkholderiales</taxon>
        <taxon>Xylophilus</taxon>
    </lineage>
</organism>
<keyword evidence="3" id="KW-1185">Reference proteome</keyword>